<dbReference type="EMBL" id="UGLC01000002">
    <property type="protein sequence ID" value="STT54718.1"/>
    <property type="molecule type" value="Genomic_DNA"/>
</dbReference>
<dbReference type="InterPro" id="IPR011032">
    <property type="entry name" value="GroES-like_sf"/>
</dbReference>
<name>A0A333FS90_KLEPN</name>
<dbReference type="EC" id="1.3.1.-" evidence="1"/>
<proteinExistence type="predicted"/>
<sequence>MGRWVQEGKIKYREQLIDGLDQAPQALIGLLKGENFGKVVIRVAADD</sequence>
<keyword evidence="1" id="KW-0560">Oxidoreductase</keyword>
<dbReference type="Gene3D" id="3.40.50.720">
    <property type="entry name" value="NAD(P)-binding Rossmann-like Domain"/>
    <property type="match status" value="1"/>
</dbReference>
<reference evidence="1 2" key="1">
    <citation type="submission" date="2018-06" db="EMBL/GenBank/DDBJ databases">
        <authorList>
            <consortium name="Pathogen Informatics"/>
            <person name="Doyle S."/>
        </authorList>
    </citation>
    <scope>NUCLEOTIDE SEQUENCE [LARGE SCALE GENOMIC DNA]</scope>
    <source>
        <strain evidence="1 2">NCTC8849</strain>
    </source>
</reference>
<dbReference type="Proteomes" id="UP000254799">
    <property type="component" value="Unassembled WGS sequence"/>
</dbReference>
<dbReference type="Gene3D" id="3.90.180.10">
    <property type="entry name" value="Medium-chain alcohol dehydrogenases, catalytic domain"/>
    <property type="match status" value="1"/>
</dbReference>
<dbReference type="GO" id="GO:0016491">
    <property type="term" value="F:oxidoreductase activity"/>
    <property type="evidence" value="ECO:0007669"/>
    <property type="project" value="UniProtKB-KW"/>
</dbReference>
<dbReference type="SUPFAM" id="SSF50129">
    <property type="entry name" value="GroES-like"/>
    <property type="match status" value="1"/>
</dbReference>
<gene>
    <name evidence="1" type="primary">curA_1</name>
    <name evidence="1" type="ORF">NCTC8849_03307</name>
</gene>
<evidence type="ECO:0000313" key="2">
    <source>
        <dbReference type="Proteomes" id="UP000254799"/>
    </source>
</evidence>
<dbReference type="AlphaFoldDB" id="A0A333FS90"/>
<organism evidence="1 2">
    <name type="scientific">Klebsiella pneumoniae</name>
    <dbReference type="NCBI Taxonomy" id="573"/>
    <lineage>
        <taxon>Bacteria</taxon>
        <taxon>Pseudomonadati</taxon>
        <taxon>Pseudomonadota</taxon>
        <taxon>Gammaproteobacteria</taxon>
        <taxon>Enterobacterales</taxon>
        <taxon>Enterobacteriaceae</taxon>
        <taxon>Klebsiella/Raoultella group</taxon>
        <taxon>Klebsiella</taxon>
        <taxon>Klebsiella pneumoniae complex</taxon>
    </lineage>
</organism>
<evidence type="ECO:0000313" key="1">
    <source>
        <dbReference type="EMBL" id="STT54718.1"/>
    </source>
</evidence>
<accession>A0A333FS90</accession>
<protein>
    <submittedName>
        <fullName evidence="1">Oxidoreductase YncB</fullName>
        <ecNumber evidence="1">1.3.1.-</ecNumber>
    </submittedName>
</protein>